<evidence type="ECO:0000259" key="6">
    <source>
        <dbReference type="PROSITE" id="PS50188"/>
    </source>
</evidence>
<keyword evidence="2" id="KW-0862">Zinc</keyword>
<dbReference type="InterPro" id="IPR043136">
    <property type="entry name" value="B30.2/SPRY_sf"/>
</dbReference>
<dbReference type="SUPFAM" id="SSF49899">
    <property type="entry name" value="Concanavalin A-like lectins/glucanases"/>
    <property type="match status" value="2"/>
</dbReference>
<dbReference type="PANTHER" id="PTHR24103">
    <property type="entry name" value="E3 UBIQUITIN-PROTEIN LIGASE TRIM"/>
    <property type="match status" value="1"/>
</dbReference>
<dbReference type="Pfam" id="PF00643">
    <property type="entry name" value="zf-B_box"/>
    <property type="match status" value="2"/>
</dbReference>
<organism evidence="7 8">
    <name type="scientific">Xenoophorus captivus</name>
    <dbReference type="NCBI Taxonomy" id="1517983"/>
    <lineage>
        <taxon>Eukaryota</taxon>
        <taxon>Metazoa</taxon>
        <taxon>Chordata</taxon>
        <taxon>Craniata</taxon>
        <taxon>Vertebrata</taxon>
        <taxon>Euteleostomi</taxon>
        <taxon>Actinopterygii</taxon>
        <taxon>Neopterygii</taxon>
        <taxon>Teleostei</taxon>
        <taxon>Neoteleostei</taxon>
        <taxon>Acanthomorphata</taxon>
        <taxon>Ovalentaria</taxon>
        <taxon>Atherinomorphae</taxon>
        <taxon>Cyprinodontiformes</taxon>
        <taxon>Goodeidae</taxon>
        <taxon>Xenoophorus</taxon>
    </lineage>
</organism>
<dbReference type="Pfam" id="PF00622">
    <property type="entry name" value="SPRY"/>
    <property type="match status" value="1"/>
</dbReference>
<dbReference type="Gene3D" id="2.60.120.920">
    <property type="match status" value="2"/>
</dbReference>
<evidence type="ECO:0000256" key="1">
    <source>
        <dbReference type="ARBA" id="ARBA00022771"/>
    </source>
</evidence>
<evidence type="ECO:0000259" key="5">
    <source>
        <dbReference type="PROSITE" id="PS50119"/>
    </source>
</evidence>
<dbReference type="InterPro" id="IPR050143">
    <property type="entry name" value="TRIM/RBCC"/>
</dbReference>
<reference evidence="7 8" key="1">
    <citation type="submission" date="2021-06" db="EMBL/GenBank/DDBJ databases">
        <authorList>
            <person name="Palmer J.M."/>
        </authorList>
    </citation>
    <scope>NUCLEOTIDE SEQUENCE [LARGE SCALE GENOMIC DNA]</scope>
    <source>
        <strain evidence="7 8">XC_2019</strain>
        <tissue evidence="7">Muscle</tissue>
    </source>
</reference>
<keyword evidence="1 3" id="KW-0479">Metal-binding</keyword>
<dbReference type="PROSITE" id="PS50188">
    <property type="entry name" value="B302_SPRY"/>
    <property type="match status" value="1"/>
</dbReference>
<feature type="coiled-coil region" evidence="4">
    <location>
        <begin position="414"/>
        <end position="449"/>
    </location>
</feature>
<dbReference type="InterPro" id="IPR003879">
    <property type="entry name" value="Butyrophylin_SPRY"/>
</dbReference>
<accession>A0ABV0QQ88</accession>
<feature type="domain" description="B box-type" evidence="5">
    <location>
        <begin position="301"/>
        <end position="342"/>
    </location>
</feature>
<evidence type="ECO:0000256" key="4">
    <source>
        <dbReference type="SAM" id="Coils"/>
    </source>
</evidence>
<evidence type="ECO:0000256" key="3">
    <source>
        <dbReference type="PROSITE-ProRule" id="PRU00024"/>
    </source>
</evidence>
<dbReference type="Proteomes" id="UP001434883">
    <property type="component" value="Unassembled WGS sequence"/>
</dbReference>
<evidence type="ECO:0000313" key="8">
    <source>
        <dbReference type="Proteomes" id="UP001434883"/>
    </source>
</evidence>
<dbReference type="PROSITE" id="PS50119">
    <property type="entry name" value="ZF_BBOX"/>
    <property type="match status" value="2"/>
</dbReference>
<proteinExistence type="predicted"/>
<dbReference type="Pfam" id="PF13765">
    <property type="entry name" value="PRY"/>
    <property type="match status" value="2"/>
</dbReference>
<evidence type="ECO:0000313" key="7">
    <source>
        <dbReference type="EMBL" id="MEQ2198002.1"/>
    </source>
</evidence>
<protein>
    <recommendedName>
        <fullName evidence="9">Tripartite motif-containing protein 35</fullName>
    </recommendedName>
</protein>
<dbReference type="SMART" id="SM00336">
    <property type="entry name" value="BBOX"/>
    <property type="match status" value="2"/>
</dbReference>
<keyword evidence="1 3" id="KW-0863">Zinc-finger</keyword>
<feature type="coiled-coil region" evidence="4">
    <location>
        <begin position="89"/>
        <end position="167"/>
    </location>
</feature>
<sequence length="684" mass="78797">EMAYESMYERFLPESDQKTSGMLCTLHHEKFRLFCLDHQQPVCVVCRDAKNHSKHRFSPINEAAQDHRENLLTFLKPLKEKLELRKKNKEKFEVTAEHIEVQVKQTRRQIVEQFKKLYQFLADEEEARLAELREEEEQKSGAMKEILNALNREIKALSETVRTTEEELEAEDIPFLHNYKNVMKRVQRCPLMEDPQLASGALIDQAKHLGNLAFNVWNNMKDIISHSPLVLDPNTAHPALILSEDLTSVRREDKQQLPDNPERFDFYNSVLSSEGLSSGTISWDVENKMITVLLFYMKVTKPEPVCNLHDEKLKLFCQDHQQPVCTICRDSKAHKNHRFTPVNEAAQDHRDELVGFLLLVQEKLRFFVQINENYNETAKHIHVQSHHAENQIRDWFKKLHKFLQEEENARIAALKKEEEQRTQMMKEKIKCLEEDIAGLSETIQATEKELRATDVSFLQSYMTAVERVQLSLLLDDPKLIPGALINVPIHLGNLSFNIWNKMKPIVSYSPVILDPNTAHPDLIVSEDLTSIRRGNKQDLPENPERIQFYPSILGSEGFDSKIHSWDVQVGDNPVWSVGVLAVSAQTEGNDLTKLLKIAFCDGVYTADSGSNLPVELPTKKNLKKIRVHLDCDKKKLSFVDPDTKANLHTFTVSYTERLFPYFNTANKHPLKIVPVMITAGPCLD</sequence>
<dbReference type="SUPFAM" id="SSF57845">
    <property type="entry name" value="B-box zinc-binding domain"/>
    <property type="match status" value="2"/>
</dbReference>
<dbReference type="SMART" id="SM00589">
    <property type="entry name" value="PRY"/>
    <property type="match status" value="2"/>
</dbReference>
<comment type="caution">
    <text evidence="7">The sequence shown here is derived from an EMBL/GenBank/DDBJ whole genome shotgun (WGS) entry which is preliminary data.</text>
</comment>
<feature type="domain" description="B30.2/SPRY" evidence="6">
    <location>
        <begin position="491"/>
        <end position="682"/>
    </location>
</feature>
<name>A0ABV0QQ88_9TELE</name>
<evidence type="ECO:0000256" key="2">
    <source>
        <dbReference type="ARBA" id="ARBA00022833"/>
    </source>
</evidence>
<evidence type="ECO:0008006" key="9">
    <source>
        <dbReference type="Google" id="ProtNLM"/>
    </source>
</evidence>
<keyword evidence="4" id="KW-0175">Coiled coil</keyword>
<gene>
    <name evidence="7" type="ORF">XENOCAPTIV_006215</name>
</gene>
<dbReference type="InterPro" id="IPR006574">
    <property type="entry name" value="PRY"/>
</dbReference>
<dbReference type="InterPro" id="IPR013320">
    <property type="entry name" value="ConA-like_dom_sf"/>
</dbReference>
<keyword evidence="8" id="KW-1185">Reference proteome</keyword>
<dbReference type="InterPro" id="IPR000315">
    <property type="entry name" value="Znf_B-box"/>
</dbReference>
<dbReference type="PRINTS" id="PR01407">
    <property type="entry name" value="BUTYPHLNCDUF"/>
</dbReference>
<dbReference type="InterPro" id="IPR001870">
    <property type="entry name" value="B30.2/SPRY"/>
</dbReference>
<dbReference type="CDD" id="cd12893">
    <property type="entry name" value="SPRY_PRY_TRIM35"/>
    <property type="match status" value="1"/>
</dbReference>
<dbReference type="Gene3D" id="3.30.160.60">
    <property type="entry name" value="Classic Zinc Finger"/>
    <property type="match status" value="1"/>
</dbReference>
<dbReference type="EMBL" id="JAHRIN010018491">
    <property type="protein sequence ID" value="MEQ2198002.1"/>
    <property type="molecule type" value="Genomic_DNA"/>
</dbReference>
<dbReference type="InterPro" id="IPR003877">
    <property type="entry name" value="SPRY_dom"/>
</dbReference>
<feature type="domain" description="B box-type" evidence="5">
    <location>
        <begin position="19"/>
        <end position="60"/>
    </location>
</feature>
<feature type="non-terminal residue" evidence="7">
    <location>
        <position position="1"/>
    </location>
</feature>